<keyword evidence="2 7" id="KW-0963">Cytoplasm</keyword>
<gene>
    <name evidence="7" type="primary">clpP</name>
    <name evidence="11" type="ORF">GCM10022255_098180</name>
</gene>
<dbReference type="EMBL" id="BAABAT010000050">
    <property type="protein sequence ID" value="GAA4262238.1"/>
    <property type="molecule type" value="Genomic_DNA"/>
</dbReference>
<dbReference type="PROSITE" id="PS00382">
    <property type="entry name" value="CLP_PROTEASE_HIS"/>
    <property type="match status" value="1"/>
</dbReference>
<comment type="catalytic activity">
    <reaction evidence="6 7 8">
        <text>Hydrolysis of proteins to small peptides in the presence of ATP and magnesium. alpha-casein is the usual test substrate. In the absence of ATP, only oligopeptides shorter than five residues are hydrolyzed (such as succinyl-Leu-Tyr-|-NHMec, and Leu-Tyr-Leu-|-Tyr-Trp, in which cleavage of the -Tyr-|-Leu- and -Tyr-|-Trp bonds also occurs).</text>
        <dbReference type="EC" id="3.4.21.92"/>
    </reaction>
</comment>
<dbReference type="Proteomes" id="UP001500620">
    <property type="component" value="Unassembled WGS sequence"/>
</dbReference>
<name>A0ABP8DRB3_9ACTN</name>
<comment type="subunit">
    <text evidence="7">Fourteen ClpP subunits assemble into 2 heptameric rings which stack back to back to give a disk-like structure with a central cavity, resembling the structure of eukaryotic proteasomes.</text>
</comment>
<comment type="subcellular location">
    <subcellularLocation>
        <location evidence="7">Cytoplasm</location>
    </subcellularLocation>
</comment>
<feature type="region of interest" description="Disordered" evidence="10">
    <location>
        <begin position="1"/>
        <end position="22"/>
    </location>
</feature>
<proteinExistence type="inferred from homology"/>
<evidence type="ECO:0000256" key="1">
    <source>
        <dbReference type="ARBA" id="ARBA00007039"/>
    </source>
</evidence>
<dbReference type="NCBIfam" id="NF001368">
    <property type="entry name" value="PRK00277.1"/>
    <property type="match status" value="1"/>
</dbReference>
<dbReference type="NCBIfam" id="NF009205">
    <property type="entry name" value="PRK12553.1"/>
    <property type="match status" value="1"/>
</dbReference>
<evidence type="ECO:0000256" key="5">
    <source>
        <dbReference type="ARBA" id="ARBA00022825"/>
    </source>
</evidence>
<dbReference type="GO" id="GO:0006508">
    <property type="term" value="P:proteolysis"/>
    <property type="evidence" value="ECO:0007669"/>
    <property type="project" value="UniProtKB-KW"/>
</dbReference>
<evidence type="ECO:0000256" key="2">
    <source>
        <dbReference type="ARBA" id="ARBA00022490"/>
    </source>
</evidence>
<evidence type="ECO:0000256" key="7">
    <source>
        <dbReference type="HAMAP-Rule" id="MF_00444"/>
    </source>
</evidence>
<organism evidence="11 12">
    <name type="scientific">Dactylosporangium darangshiense</name>
    <dbReference type="NCBI Taxonomy" id="579108"/>
    <lineage>
        <taxon>Bacteria</taxon>
        <taxon>Bacillati</taxon>
        <taxon>Actinomycetota</taxon>
        <taxon>Actinomycetes</taxon>
        <taxon>Micromonosporales</taxon>
        <taxon>Micromonosporaceae</taxon>
        <taxon>Dactylosporangium</taxon>
    </lineage>
</organism>
<dbReference type="Gene3D" id="3.90.226.10">
    <property type="entry name" value="2-enoyl-CoA Hydratase, Chain A, domain 1"/>
    <property type="match status" value="1"/>
</dbReference>
<dbReference type="Pfam" id="PF00574">
    <property type="entry name" value="CLP_protease"/>
    <property type="match status" value="1"/>
</dbReference>
<evidence type="ECO:0000256" key="4">
    <source>
        <dbReference type="ARBA" id="ARBA00022801"/>
    </source>
</evidence>
<dbReference type="PANTHER" id="PTHR10381:SF70">
    <property type="entry name" value="ATP-DEPENDENT CLP PROTEASE PROTEOLYTIC SUBUNIT"/>
    <property type="match status" value="1"/>
</dbReference>
<evidence type="ECO:0000313" key="11">
    <source>
        <dbReference type="EMBL" id="GAA4262238.1"/>
    </source>
</evidence>
<keyword evidence="5 7" id="KW-0720">Serine protease</keyword>
<dbReference type="PRINTS" id="PR00127">
    <property type="entry name" value="CLPPROTEASEP"/>
</dbReference>
<dbReference type="SUPFAM" id="SSF52096">
    <property type="entry name" value="ClpP/crotonase"/>
    <property type="match status" value="1"/>
</dbReference>
<comment type="function">
    <text evidence="7">Cleaves peptides in various proteins in a process that requires ATP hydrolysis. Has a chymotrypsin-like activity. Plays a major role in the degradation of misfolded proteins.</text>
</comment>
<reference evidence="12" key="1">
    <citation type="journal article" date="2019" name="Int. J. Syst. Evol. Microbiol.">
        <title>The Global Catalogue of Microorganisms (GCM) 10K type strain sequencing project: providing services to taxonomists for standard genome sequencing and annotation.</title>
        <authorList>
            <consortium name="The Broad Institute Genomics Platform"/>
            <consortium name="The Broad Institute Genome Sequencing Center for Infectious Disease"/>
            <person name="Wu L."/>
            <person name="Ma J."/>
        </authorList>
    </citation>
    <scope>NUCLEOTIDE SEQUENCE [LARGE SCALE GENOMIC DNA]</scope>
    <source>
        <strain evidence="12">JCM 17441</strain>
    </source>
</reference>
<evidence type="ECO:0000256" key="6">
    <source>
        <dbReference type="ARBA" id="ARBA00034021"/>
    </source>
</evidence>
<protein>
    <recommendedName>
        <fullName evidence="7 9">ATP-dependent Clp protease proteolytic subunit</fullName>
        <ecNumber evidence="7">3.4.21.92</ecNumber>
    </recommendedName>
    <alternativeName>
        <fullName evidence="7">Endopeptidase Clp</fullName>
    </alternativeName>
</protein>
<dbReference type="InterPro" id="IPR029045">
    <property type="entry name" value="ClpP/crotonase-like_dom_sf"/>
</dbReference>
<dbReference type="InterPro" id="IPR033135">
    <property type="entry name" value="ClpP_His_AS"/>
</dbReference>
<keyword evidence="12" id="KW-1185">Reference proteome</keyword>
<dbReference type="HAMAP" id="MF_00444">
    <property type="entry name" value="ClpP"/>
    <property type="match status" value="1"/>
</dbReference>
<dbReference type="EC" id="3.4.21.92" evidence="7"/>
<keyword evidence="3 7" id="KW-0645">Protease</keyword>
<dbReference type="CDD" id="cd07017">
    <property type="entry name" value="S14_ClpP_2"/>
    <property type="match status" value="1"/>
</dbReference>
<sequence>MTDLHIPASPVSAAPNGRGRGADTSLTLDDSVFNRLLKERIIFLGSEVNDQVANRICAQMLLLAAEDEERDIWLYINSPGGSVYSGMAIYDIMQFVTNDVATVAMGMAASMGQLLLCAGAPGKRMALPHARIMMHQPSGGIGGTASDIAIQAEQMLYTKRMFQERVAFHTGQGLEQIEADSDRDRWFTAEEARDYGFIDKVITGAQQAPEGAGTLA</sequence>
<feature type="active site" description="Nucleophile" evidence="7">
    <location>
        <position position="110"/>
    </location>
</feature>
<evidence type="ECO:0000256" key="9">
    <source>
        <dbReference type="RuleBase" id="RU003567"/>
    </source>
</evidence>
<evidence type="ECO:0000256" key="8">
    <source>
        <dbReference type="PROSITE-ProRule" id="PRU10086"/>
    </source>
</evidence>
<accession>A0ABP8DRB3</accession>
<feature type="active site" evidence="7 8">
    <location>
        <position position="135"/>
    </location>
</feature>
<evidence type="ECO:0000313" key="12">
    <source>
        <dbReference type="Proteomes" id="UP001500620"/>
    </source>
</evidence>
<dbReference type="InterPro" id="IPR001907">
    <property type="entry name" value="ClpP"/>
</dbReference>
<evidence type="ECO:0000256" key="10">
    <source>
        <dbReference type="SAM" id="MobiDB-lite"/>
    </source>
</evidence>
<dbReference type="RefSeq" id="WP_345139638.1">
    <property type="nucleotide sequence ID" value="NZ_BAABAT010000050.1"/>
</dbReference>
<comment type="caution">
    <text evidence="11">The sequence shown here is derived from an EMBL/GenBank/DDBJ whole genome shotgun (WGS) entry which is preliminary data.</text>
</comment>
<dbReference type="GO" id="GO:0008233">
    <property type="term" value="F:peptidase activity"/>
    <property type="evidence" value="ECO:0007669"/>
    <property type="project" value="UniProtKB-KW"/>
</dbReference>
<keyword evidence="4 7" id="KW-0378">Hydrolase</keyword>
<dbReference type="PANTHER" id="PTHR10381">
    <property type="entry name" value="ATP-DEPENDENT CLP PROTEASE PROTEOLYTIC SUBUNIT"/>
    <property type="match status" value="1"/>
</dbReference>
<comment type="similarity">
    <text evidence="1 7 9">Belongs to the peptidase S14 family.</text>
</comment>
<evidence type="ECO:0000256" key="3">
    <source>
        <dbReference type="ARBA" id="ARBA00022670"/>
    </source>
</evidence>
<dbReference type="InterPro" id="IPR023562">
    <property type="entry name" value="ClpP/TepA"/>
</dbReference>